<name>A0A660SEX0_UNCW3</name>
<accession>A0A660SEX0</accession>
<comment type="function">
    <text evidence="5">Catalyzes the S-adenosyl-L-methionine-dependent formation of N(1)-methyladenine at position 58 (m1A58) in tRNA.</text>
</comment>
<proteinExistence type="inferred from homology"/>
<dbReference type="FunFam" id="3.10.330.20:FF:000003">
    <property type="entry name" value="tRNA (Adenine(58)-N(1))-methyltransferase, mitochondrial isoform X1"/>
    <property type="match status" value="1"/>
</dbReference>
<feature type="domain" description="tRNA (adenine(58)-N(1))-methyltransferase catalytic subunit TRM61 C-terminal" evidence="7">
    <location>
        <begin position="57"/>
        <end position="232"/>
    </location>
</feature>
<dbReference type="PIRSF" id="PIRSF017269">
    <property type="entry name" value="GCD14"/>
    <property type="match status" value="1"/>
</dbReference>
<dbReference type="EMBL" id="QNBE01000106">
    <property type="protein sequence ID" value="RKX69102.1"/>
    <property type="molecule type" value="Genomic_DNA"/>
</dbReference>
<comment type="similarity">
    <text evidence="5">Belongs to the class I-like SAM-binding methyltransferase superfamily. TRM61 family.</text>
</comment>
<comment type="subunit">
    <text evidence="5">Homotetramer composed of a dimer of dimers.</text>
</comment>
<feature type="binding site" evidence="6">
    <location>
        <begin position="104"/>
        <end position="107"/>
    </location>
    <ligand>
        <name>S-adenosyl-L-methionine</name>
        <dbReference type="ChEBI" id="CHEBI:59789"/>
    </ligand>
</feature>
<feature type="binding site" evidence="6">
    <location>
        <position position="170"/>
    </location>
    <ligand>
        <name>S-adenosyl-L-methionine</name>
        <dbReference type="ChEBI" id="CHEBI:59789"/>
    </ligand>
</feature>
<dbReference type="Gene3D" id="3.40.50.150">
    <property type="entry name" value="Vaccinia Virus protein VP39"/>
    <property type="match status" value="1"/>
</dbReference>
<dbReference type="AlphaFoldDB" id="A0A660SEX0"/>
<keyword evidence="1 5" id="KW-0489">Methyltransferase</keyword>
<evidence type="ECO:0000256" key="4">
    <source>
        <dbReference type="ARBA" id="ARBA00022694"/>
    </source>
</evidence>
<dbReference type="GO" id="GO:0031515">
    <property type="term" value="C:tRNA (m1A) methyltransferase complex"/>
    <property type="evidence" value="ECO:0007669"/>
    <property type="project" value="UniProtKB-UniRule"/>
</dbReference>
<protein>
    <recommendedName>
        <fullName evidence="5">tRNA (adenine(58)-N(1))-methyltransferase TrmI</fullName>
        <ecNumber evidence="5">2.1.1.220</ecNumber>
    </recommendedName>
</protein>
<sequence length="269" mass="30587">MKEGDLVLVYRDQRSQYLIRLKSGNRLMTHHGDIDHDEILNHQFGDMITTHLGKEFYVLKPSHYDLMMKVKRKTTIIYPKDSGWLLLKTGIGPGSRVIEVGSGSGALTVLLANLVGDRGKVYSYERRRDILAAAQANIERYGLSNRVVFHLGDVARNGFQESGVDCVFIDVPEPWLVVEPAHQVLKGGHFLASLSPHIEQIKKTVEVMEQYGFKRIEVVEIILREIMVRKVGTRPKERAIVHTGYLLTGQKVKSQPLTRDRDDRNPAHR</sequence>
<evidence type="ECO:0000256" key="5">
    <source>
        <dbReference type="PIRNR" id="PIRNR017269"/>
    </source>
</evidence>
<evidence type="ECO:0000259" key="7">
    <source>
        <dbReference type="Pfam" id="PF08704"/>
    </source>
</evidence>
<keyword evidence="3 5" id="KW-0949">S-adenosyl-L-methionine</keyword>
<keyword evidence="2 5" id="KW-0808">Transferase</keyword>
<evidence type="ECO:0000256" key="6">
    <source>
        <dbReference type="PIRSR" id="PIRSR017269-1"/>
    </source>
</evidence>
<dbReference type="Proteomes" id="UP000268469">
    <property type="component" value="Unassembled WGS sequence"/>
</dbReference>
<dbReference type="SUPFAM" id="SSF53335">
    <property type="entry name" value="S-adenosyl-L-methionine-dependent methyltransferases"/>
    <property type="match status" value="1"/>
</dbReference>
<evidence type="ECO:0000313" key="9">
    <source>
        <dbReference type="Proteomes" id="UP000268469"/>
    </source>
</evidence>
<dbReference type="Pfam" id="PF08704">
    <property type="entry name" value="GCD14"/>
    <property type="match status" value="1"/>
</dbReference>
<dbReference type="Gene3D" id="3.10.330.20">
    <property type="match status" value="1"/>
</dbReference>
<dbReference type="PANTHER" id="PTHR12133">
    <property type="entry name" value="TRNA (ADENINE(58)-N(1))-METHYLTRANSFERASE"/>
    <property type="match status" value="1"/>
</dbReference>
<dbReference type="GO" id="GO:0160107">
    <property type="term" value="F:tRNA (adenine(58)-N1)-methyltransferase activity"/>
    <property type="evidence" value="ECO:0007669"/>
    <property type="project" value="UniProtKB-EC"/>
</dbReference>
<evidence type="ECO:0000256" key="1">
    <source>
        <dbReference type="ARBA" id="ARBA00022603"/>
    </source>
</evidence>
<gene>
    <name evidence="8" type="ORF">DRP53_09185</name>
</gene>
<dbReference type="InterPro" id="IPR014816">
    <property type="entry name" value="tRNA_MeTrfase_Gcd14"/>
</dbReference>
<dbReference type="PROSITE" id="PS51620">
    <property type="entry name" value="SAM_TRM61"/>
    <property type="match status" value="1"/>
</dbReference>
<organism evidence="8 9">
    <name type="scientific">candidate division WOR-3 bacterium</name>
    <dbReference type="NCBI Taxonomy" id="2052148"/>
    <lineage>
        <taxon>Bacteria</taxon>
        <taxon>Bacteria division WOR-3</taxon>
    </lineage>
</organism>
<reference evidence="8 9" key="1">
    <citation type="submission" date="2018-06" db="EMBL/GenBank/DDBJ databases">
        <title>Extensive metabolic versatility and redundancy in microbially diverse, dynamic hydrothermal sediments.</title>
        <authorList>
            <person name="Dombrowski N."/>
            <person name="Teske A."/>
            <person name="Baker B.J."/>
        </authorList>
    </citation>
    <scope>NUCLEOTIDE SEQUENCE [LARGE SCALE GENOMIC DNA]</scope>
    <source>
        <strain evidence="8">B36_G15</strain>
    </source>
</reference>
<feature type="binding site" evidence="6">
    <location>
        <position position="125"/>
    </location>
    <ligand>
        <name>S-adenosyl-L-methionine</name>
        <dbReference type="ChEBI" id="CHEBI:59789"/>
    </ligand>
</feature>
<dbReference type="GO" id="GO:0030488">
    <property type="term" value="P:tRNA methylation"/>
    <property type="evidence" value="ECO:0007669"/>
    <property type="project" value="InterPro"/>
</dbReference>
<dbReference type="CDD" id="cd02440">
    <property type="entry name" value="AdoMet_MTases"/>
    <property type="match status" value="1"/>
</dbReference>
<comment type="catalytic activity">
    <reaction evidence="5">
        <text>adenosine(58) in tRNA + S-adenosyl-L-methionine = N(1)-methyladenosine(58) in tRNA + S-adenosyl-L-homocysteine + H(+)</text>
        <dbReference type="Rhea" id="RHEA:43152"/>
        <dbReference type="Rhea" id="RHEA-COMP:10365"/>
        <dbReference type="Rhea" id="RHEA-COMP:10366"/>
        <dbReference type="ChEBI" id="CHEBI:15378"/>
        <dbReference type="ChEBI" id="CHEBI:57856"/>
        <dbReference type="ChEBI" id="CHEBI:59789"/>
        <dbReference type="ChEBI" id="CHEBI:74411"/>
        <dbReference type="ChEBI" id="CHEBI:74491"/>
        <dbReference type="EC" id="2.1.1.220"/>
    </reaction>
</comment>
<evidence type="ECO:0000313" key="8">
    <source>
        <dbReference type="EMBL" id="RKX69102.1"/>
    </source>
</evidence>
<dbReference type="InterPro" id="IPR049470">
    <property type="entry name" value="TRM61_C"/>
</dbReference>
<dbReference type="PANTHER" id="PTHR12133:SF1">
    <property type="entry name" value="TRNA (ADENINE(58)-N(1))-METHYLTRANSFERASE, MITOCHONDRIAL"/>
    <property type="match status" value="1"/>
</dbReference>
<dbReference type="EC" id="2.1.1.220" evidence="5"/>
<dbReference type="InterPro" id="IPR029063">
    <property type="entry name" value="SAM-dependent_MTases_sf"/>
</dbReference>
<feature type="binding site" evidence="6">
    <location>
        <position position="153"/>
    </location>
    <ligand>
        <name>S-adenosyl-L-methionine</name>
        <dbReference type="ChEBI" id="CHEBI:59789"/>
    </ligand>
</feature>
<comment type="caution">
    <text evidence="8">The sequence shown here is derived from an EMBL/GenBank/DDBJ whole genome shotgun (WGS) entry which is preliminary data.</text>
</comment>
<evidence type="ECO:0000256" key="2">
    <source>
        <dbReference type="ARBA" id="ARBA00022679"/>
    </source>
</evidence>
<evidence type="ECO:0000256" key="3">
    <source>
        <dbReference type="ARBA" id="ARBA00022691"/>
    </source>
</evidence>
<keyword evidence="4 5" id="KW-0819">tRNA processing</keyword>